<gene>
    <name evidence="2" type="ORF">BZG02_12880</name>
</gene>
<evidence type="ECO:0000313" key="2">
    <source>
        <dbReference type="EMBL" id="PKQ62207.1"/>
    </source>
</evidence>
<evidence type="ECO:0000313" key="3">
    <source>
        <dbReference type="Proteomes" id="UP000233535"/>
    </source>
</evidence>
<feature type="transmembrane region" description="Helical" evidence="1">
    <location>
        <begin position="72"/>
        <end position="92"/>
    </location>
</feature>
<feature type="transmembrane region" description="Helical" evidence="1">
    <location>
        <begin position="7"/>
        <end position="27"/>
    </location>
</feature>
<keyword evidence="1" id="KW-0812">Transmembrane</keyword>
<protein>
    <submittedName>
        <fullName evidence="2">Uncharacterized protein</fullName>
    </submittedName>
</protein>
<keyword evidence="1" id="KW-1133">Transmembrane helix</keyword>
<reference evidence="2 3" key="1">
    <citation type="journal article" date="2017" name="Front. Microbiol.">
        <title>Labilibaculum manganireducens gen. nov., sp. nov. and Labilibaculum filiforme sp. nov., Novel Bacteroidetes Isolated from Subsurface Sediments of the Baltic Sea.</title>
        <authorList>
            <person name="Vandieken V."/>
            <person name="Marshall I.P."/>
            <person name="Niemann H."/>
            <person name="Engelen B."/>
            <person name="Cypionka H."/>
        </authorList>
    </citation>
    <scope>NUCLEOTIDE SEQUENCE [LARGE SCALE GENOMIC DNA]</scope>
    <source>
        <strain evidence="2 3">59.16B</strain>
    </source>
</reference>
<dbReference type="RefSeq" id="WP_101261856.1">
    <property type="nucleotide sequence ID" value="NZ_MVDD01000009.1"/>
</dbReference>
<name>A0A2N3HVZ1_9BACT</name>
<keyword evidence="3" id="KW-1185">Reference proteome</keyword>
<proteinExistence type="predicted"/>
<dbReference type="Proteomes" id="UP000233535">
    <property type="component" value="Unassembled WGS sequence"/>
</dbReference>
<dbReference type="OrthoDB" id="1151099at2"/>
<comment type="caution">
    <text evidence="2">The sequence shown here is derived from an EMBL/GenBank/DDBJ whole genome shotgun (WGS) entry which is preliminary data.</text>
</comment>
<dbReference type="EMBL" id="MVDD01000009">
    <property type="protein sequence ID" value="PKQ62207.1"/>
    <property type="molecule type" value="Genomic_DNA"/>
</dbReference>
<accession>A0A2N3HVZ1</accession>
<feature type="transmembrane region" description="Helical" evidence="1">
    <location>
        <begin position="39"/>
        <end position="60"/>
    </location>
</feature>
<feature type="transmembrane region" description="Helical" evidence="1">
    <location>
        <begin position="104"/>
        <end position="122"/>
    </location>
</feature>
<organism evidence="2 3">
    <name type="scientific">Labilibaculum filiforme</name>
    <dbReference type="NCBI Taxonomy" id="1940526"/>
    <lineage>
        <taxon>Bacteria</taxon>
        <taxon>Pseudomonadati</taxon>
        <taxon>Bacteroidota</taxon>
        <taxon>Bacteroidia</taxon>
        <taxon>Marinilabiliales</taxon>
        <taxon>Marinifilaceae</taxon>
        <taxon>Labilibaculum</taxon>
    </lineage>
</organism>
<sequence>MNAKKIFSLLLALFGEALIVFCFLHFGKNVQTEILILNIIVSTIIYCLVFVDFIFPWVNLKDKSQKQIGSIGLRWFFTFFYLILAIGVMVIFNTVKPIHFTNQIIIHGILFFLVLLGLFLAFSSSDKVREVYIEEKQNRDRIDEMKKATKELQLKIDAMNNIQSDIITRINELQEDLKYLSPSNSSAAFELENQFVNEMRSLTDCFFDNPLNYEKILSNIKNCERTYKERKQVFSN</sequence>
<keyword evidence="1" id="KW-0472">Membrane</keyword>
<dbReference type="AlphaFoldDB" id="A0A2N3HVZ1"/>
<evidence type="ECO:0000256" key="1">
    <source>
        <dbReference type="SAM" id="Phobius"/>
    </source>
</evidence>